<feature type="transmembrane region" description="Helical" evidence="1">
    <location>
        <begin position="13"/>
        <end position="35"/>
    </location>
</feature>
<name>A0A1F4XF97_9BACT</name>
<evidence type="ECO:0000256" key="1">
    <source>
        <dbReference type="SAM" id="Phobius"/>
    </source>
</evidence>
<comment type="caution">
    <text evidence="2">The sequence shown here is derived from an EMBL/GenBank/DDBJ whole genome shotgun (WGS) entry which is preliminary data.</text>
</comment>
<sequence length="61" mass="6562">MNGDSPNNPRQEFGPVVGAVIIVGLLIIGGVYFFLMQEQKLNATEDPMAPQGTSTLEQTNL</sequence>
<dbReference type="EMBL" id="MEWX01000025">
    <property type="protein sequence ID" value="OGC80342.1"/>
    <property type="molecule type" value="Genomic_DNA"/>
</dbReference>
<proteinExistence type="predicted"/>
<protein>
    <submittedName>
        <fullName evidence="2">Uncharacterized protein</fullName>
    </submittedName>
</protein>
<gene>
    <name evidence="2" type="ORF">A2943_01090</name>
</gene>
<keyword evidence="1" id="KW-0472">Membrane</keyword>
<keyword evidence="1" id="KW-1133">Transmembrane helix</keyword>
<organism evidence="2 3">
    <name type="scientific">Candidatus Adlerbacteria bacterium RIFCSPLOWO2_01_FULL_51_16</name>
    <dbReference type="NCBI Taxonomy" id="1797243"/>
    <lineage>
        <taxon>Bacteria</taxon>
        <taxon>Candidatus Adleribacteriota</taxon>
    </lineage>
</organism>
<evidence type="ECO:0000313" key="3">
    <source>
        <dbReference type="Proteomes" id="UP000176185"/>
    </source>
</evidence>
<accession>A0A1F4XF97</accession>
<keyword evidence="1" id="KW-0812">Transmembrane</keyword>
<evidence type="ECO:0000313" key="2">
    <source>
        <dbReference type="EMBL" id="OGC80342.1"/>
    </source>
</evidence>
<dbReference type="AlphaFoldDB" id="A0A1F4XF97"/>
<dbReference type="Proteomes" id="UP000176185">
    <property type="component" value="Unassembled WGS sequence"/>
</dbReference>
<dbReference type="STRING" id="1797243.A2943_01090"/>
<reference evidence="2 3" key="1">
    <citation type="journal article" date="2016" name="Nat. Commun.">
        <title>Thousands of microbial genomes shed light on interconnected biogeochemical processes in an aquifer system.</title>
        <authorList>
            <person name="Anantharaman K."/>
            <person name="Brown C.T."/>
            <person name="Hug L.A."/>
            <person name="Sharon I."/>
            <person name="Castelle C.J."/>
            <person name="Probst A.J."/>
            <person name="Thomas B.C."/>
            <person name="Singh A."/>
            <person name="Wilkins M.J."/>
            <person name="Karaoz U."/>
            <person name="Brodie E.L."/>
            <person name="Williams K.H."/>
            <person name="Hubbard S.S."/>
            <person name="Banfield J.F."/>
        </authorList>
    </citation>
    <scope>NUCLEOTIDE SEQUENCE [LARGE SCALE GENOMIC DNA]</scope>
</reference>